<gene>
    <name evidence="1" type="ORF">C7A10_29535</name>
</gene>
<dbReference type="EMBL" id="PVUH01000032">
    <property type="protein sequence ID" value="PRW84228.1"/>
    <property type="molecule type" value="Genomic_DNA"/>
</dbReference>
<name>A0A2T0HM94_PSEFL</name>
<reference evidence="1 2" key="1">
    <citation type="submission" date="2018-03" db="EMBL/GenBank/DDBJ databases">
        <title>Blue discolouration in mozzarella cheese caused by Pseudomonas fluorescens.</title>
        <authorList>
            <person name="Chiesa F."/>
            <person name="Dalmasso A."/>
            <person name="Lomonaco S."/>
        </authorList>
    </citation>
    <scope>NUCLEOTIDE SEQUENCE [LARGE SCALE GENOMIC DNA]</scope>
    <source>
        <strain evidence="1 2">11293</strain>
    </source>
</reference>
<evidence type="ECO:0000313" key="1">
    <source>
        <dbReference type="EMBL" id="PRW84228.1"/>
    </source>
</evidence>
<organism evidence="1 2">
    <name type="scientific">Pseudomonas fluorescens</name>
    <dbReference type="NCBI Taxonomy" id="294"/>
    <lineage>
        <taxon>Bacteria</taxon>
        <taxon>Pseudomonadati</taxon>
        <taxon>Pseudomonadota</taxon>
        <taxon>Gammaproteobacteria</taxon>
        <taxon>Pseudomonadales</taxon>
        <taxon>Pseudomonadaceae</taxon>
        <taxon>Pseudomonas</taxon>
    </lineage>
</organism>
<accession>A0A2T0HM94</accession>
<sequence length="114" mass="12444">MKDQDLLGLAAKAAGLDIGWYGGAPFYVEDNEPIRWNPLERDGDALRLAVLLSLRVEPYTGVKIHDRYPVANITDVYSLHSHNVKLSELHGLDPAAATRRAIVRAAAEIGKALA</sequence>
<dbReference type="Proteomes" id="UP000239731">
    <property type="component" value="Unassembled WGS sequence"/>
</dbReference>
<protein>
    <submittedName>
        <fullName evidence="1">Uncharacterized protein</fullName>
    </submittedName>
</protein>
<dbReference type="AlphaFoldDB" id="A0A2T0HM94"/>
<comment type="caution">
    <text evidence="1">The sequence shown here is derived from an EMBL/GenBank/DDBJ whole genome shotgun (WGS) entry which is preliminary data.</text>
</comment>
<evidence type="ECO:0000313" key="2">
    <source>
        <dbReference type="Proteomes" id="UP000239731"/>
    </source>
</evidence>
<proteinExistence type="predicted"/>